<dbReference type="Ensembl" id="ENSHBUT00000008570.1">
    <property type="protein sequence ID" value="ENSHBUP00000004519.1"/>
    <property type="gene ID" value="ENSHBUG00000005835.1"/>
</dbReference>
<dbReference type="GO" id="GO:0016020">
    <property type="term" value="C:membrane"/>
    <property type="evidence" value="ECO:0007669"/>
    <property type="project" value="UniProtKB-SubCell"/>
</dbReference>
<comment type="subcellular location">
    <subcellularLocation>
        <location evidence="1">Membrane</location>
    </subcellularLocation>
</comment>
<name>A0A3Q2V261_HAPBU</name>
<dbReference type="InterPro" id="IPR052921">
    <property type="entry name" value="GPCR1_Superfamily_Member"/>
</dbReference>
<dbReference type="Gene3D" id="1.20.1070.10">
    <property type="entry name" value="Rhodopsin 7-helix transmembrane proteins"/>
    <property type="match status" value="1"/>
</dbReference>
<dbReference type="Pfam" id="PF00001">
    <property type="entry name" value="7tm_1"/>
    <property type="match status" value="1"/>
</dbReference>
<dbReference type="GO" id="GO:0005549">
    <property type="term" value="F:odorant binding"/>
    <property type="evidence" value="ECO:0007669"/>
    <property type="project" value="TreeGrafter"/>
</dbReference>
<feature type="transmembrane region" description="Helical" evidence="5">
    <location>
        <begin position="265"/>
        <end position="285"/>
    </location>
</feature>
<reference evidence="7" key="1">
    <citation type="submission" date="2025-08" db="UniProtKB">
        <authorList>
            <consortium name="Ensembl"/>
        </authorList>
    </citation>
    <scope>IDENTIFICATION</scope>
</reference>
<feature type="transmembrane region" description="Helical" evidence="5">
    <location>
        <begin position="52"/>
        <end position="72"/>
    </location>
</feature>
<keyword evidence="8" id="KW-1185">Reference proteome</keyword>
<proteinExistence type="predicted"/>
<dbReference type="PROSITE" id="PS50262">
    <property type="entry name" value="G_PROTEIN_RECEP_F1_2"/>
    <property type="match status" value="1"/>
</dbReference>
<dbReference type="InterPro" id="IPR000276">
    <property type="entry name" value="GPCR_Rhodpsn"/>
</dbReference>
<evidence type="ECO:0000256" key="3">
    <source>
        <dbReference type="ARBA" id="ARBA00022989"/>
    </source>
</evidence>
<organism evidence="7 8">
    <name type="scientific">Haplochromis burtoni</name>
    <name type="common">Burton's mouthbrooder</name>
    <name type="synonym">Chromis burtoni</name>
    <dbReference type="NCBI Taxonomy" id="8153"/>
    <lineage>
        <taxon>Eukaryota</taxon>
        <taxon>Metazoa</taxon>
        <taxon>Chordata</taxon>
        <taxon>Craniata</taxon>
        <taxon>Vertebrata</taxon>
        <taxon>Euteleostomi</taxon>
        <taxon>Actinopterygii</taxon>
        <taxon>Neopterygii</taxon>
        <taxon>Teleostei</taxon>
        <taxon>Neoteleostei</taxon>
        <taxon>Acanthomorphata</taxon>
        <taxon>Ovalentaria</taxon>
        <taxon>Cichlomorphae</taxon>
        <taxon>Cichliformes</taxon>
        <taxon>Cichlidae</taxon>
        <taxon>African cichlids</taxon>
        <taxon>Pseudocrenilabrinae</taxon>
        <taxon>Haplochromini</taxon>
        <taxon>Haplochromis</taxon>
    </lineage>
</organism>
<feature type="transmembrane region" description="Helical" evidence="5">
    <location>
        <begin position="77"/>
        <end position="96"/>
    </location>
</feature>
<dbReference type="GO" id="GO:0004984">
    <property type="term" value="F:olfactory receptor activity"/>
    <property type="evidence" value="ECO:0007669"/>
    <property type="project" value="TreeGrafter"/>
</dbReference>
<reference evidence="7" key="2">
    <citation type="submission" date="2025-09" db="UniProtKB">
        <authorList>
            <consortium name="Ensembl"/>
        </authorList>
    </citation>
    <scope>IDENTIFICATION</scope>
</reference>
<dbReference type="Proteomes" id="UP000264840">
    <property type="component" value="Unplaced"/>
</dbReference>
<keyword evidence="4 5" id="KW-0472">Membrane</keyword>
<evidence type="ECO:0000256" key="5">
    <source>
        <dbReference type="SAM" id="Phobius"/>
    </source>
</evidence>
<dbReference type="PANTHER" id="PTHR26451:SF998">
    <property type="entry name" value="ODORANT RECEPTOR-RELATED"/>
    <property type="match status" value="1"/>
</dbReference>
<accession>A0A3Q2V261</accession>
<evidence type="ECO:0000259" key="6">
    <source>
        <dbReference type="PROSITE" id="PS50262"/>
    </source>
</evidence>
<evidence type="ECO:0000313" key="8">
    <source>
        <dbReference type="Proteomes" id="UP000264840"/>
    </source>
</evidence>
<dbReference type="GeneTree" id="ENSGT00940000161337"/>
<feature type="transmembrane region" description="Helical" evidence="5">
    <location>
        <begin position="184"/>
        <end position="203"/>
    </location>
</feature>
<feature type="domain" description="G-protein coupled receptors family 1 profile" evidence="6">
    <location>
        <begin position="32"/>
        <end position="283"/>
    </location>
</feature>
<dbReference type="STRING" id="8153.ENSHBUP00000004519"/>
<protein>
    <submittedName>
        <fullName evidence="7">Growth hormone secretagogue receptor type 1-like</fullName>
    </submittedName>
</protein>
<feature type="transmembrane region" description="Helical" evidence="5">
    <location>
        <begin position="132"/>
        <end position="155"/>
    </location>
</feature>
<evidence type="ECO:0000256" key="2">
    <source>
        <dbReference type="ARBA" id="ARBA00022692"/>
    </source>
</evidence>
<dbReference type="InterPro" id="IPR017452">
    <property type="entry name" value="GPCR_Rhodpsn_7TM"/>
</dbReference>
<evidence type="ECO:0000256" key="1">
    <source>
        <dbReference type="ARBA" id="ARBA00004370"/>
    </source>
</evidence>
<keyword evidence="2 5" id="KW-0812">Transmembrane</keyword>
<evidence type="ECO:0000313" key="7">
    <source>
        <dbReference type="Ensembl" id="ENSHBUP00000004519.1"/>
    </source>
</evidence>
<keyword evidence="3 5" id="KW-1133">Transmembrane helix</keyword>
<dbReference type="AlphaFoldDB" id="A0A3Q2V261"/>
<feature type="transmembrane region" description="Helical" evidence="5">
    <location>
        <begin position="12"/>
        <end position="32"/>
    </location>
</feature>
<dbReference type="PRINTS" id="PR00237">
    <property type="entry name" value="GPCRRHODOPSN"/>
</dbReference>
<sequence>MNSTTAVYRDSLSTAIIKNLITVGLSASIIYINSSLVHTFKKHEVFNTNPRYILYIHLVIIDILLLIIFTLLQVLSYIIFTLPVPFCIILLLISIICSLNTPMTLAVMAVECHVAICFPLQHSQICTVKNVTVVITVIWVLSSLTILPDLFTILATESRDFFHSRVFCLRETVFRLPELEKKRTISNIVFLVIVWLTLIYTYFRILFAAQAAAANARKARNTVLLHGFQLLLCMLTYVYDLLLNGLTKLFPKGVLTIRRILEIRFANYLIVYILPRFLSPIIYGVRDKKFREYLRMYFLSNRCRNKEKKVTPEDKDHL</sequence>
<dbReference type="OMA" id="MAVECHV"/>
<dbReference type="GO" id="GO:0004930">
    <property type="term" value="F:G protein-coupled receptor activity"/>
    <property type="evidence" value="ECO:0007669"/>
    <property type="project" value="InterPro"/>
</dbReference>
<evidence type="ECO:0000256" key="4">
    <source>
        <dbReference type="ARBA" id="ARBA00023136"/>
    </source>
</evidence>
<dbReference type="FunFam" id="1.20.1070.10:FF:000096">
    <property type="entry name" value="Odorant receptor 131-2"/>
    <property type="match status" value="1"/>
</dbReference>
<dbReference type="PANTHER" id="PTHR26451">
    <property type="entry name" value="G_PROTEIN_RECEP_F1_2 DOMAIN-CONTAINING PROTEIN"/>
    <property type="match status" value="1"/>
</dbReference>
<dbReference type="SUPFAM" id="SSF81321">
    <property type="entry name" value="Family A G protein-coupled receptor-like"/>
    <property type="match status" value="1"/>
</dbReference>
<feature type="transmembrane region" description="Helical" evidence="5">
    <location>
        <begin position="223"/>
        <end position="245"/>
    </location>
</feature>